<comment type="caution">
    <text evidence="1">The sequence shown here is derived from an EMBL/GenBank/DDBJ whole genome shotgun (WGS) entry which is preliminary data.</text>
</comment>
<keyword evidence="2" id="KW-1185">Reference proteome</keyword>
<proteinExistence type="predicted"/>
<reference evidence="1 2" key="1">
    <citation type="journal article" date="2014" name="Genome Announc.">
        <title>Draft Genome Sequence of the Boron-Tolerant and Moderately Halotolerant Bacterium Gracilibacillus boraciitolerans JCM 21714T.</title>
        <authorList>
            <person name="Ahmed I."/>
            <person name="Oshima K."/>
            <person name="Suda W."/>
            <person name="Kitamura K."/>
            <person name="Iida T."/>
            <person name="Ohmori Y."/>
            <person name="Fujiwara T."/>
            <person name="Hattori M."/>
            <person name="Ohkuma M."/>
        </authorList>
    </citation>
    <scope>NUCLEOTIDE SEQUENCE [LARGE SCALE GENOMIC DNA]</scope>
    <source>
        <strain evidence="1 2">JCM 21714</strain>
    </source>
</reference>
<accession>W4VMN8</accession>
<dbReference type="EMBL" id="BAVS01000029">
    <property type="protein sequence ID" value="GAE94690.1"/>
    <property type="molecule type" value="Genomic_DNA"/>
</dbReference>
<dbReference type="Proteomes" id="UP000019102">
    <property type="component" value="Unassembled WGS sequence"/>
</dbReference>
<gene>
    <name evidence="1" type="ORF">JCM21714_3871</name>
</gene>
<organism evidence="1 2">
    <name type="scientific">Gracilibacillus boraciitolerans JCM 21714</name>
    <dbReference type="NCBI Taxonomy" id="1298598"/>
    <lineage>
        <taxon>Bacteria</taxon>
        <taxon>Bacillati</taxon>
        <taxon>Bacillota</taxon>
        <taxon>Bacilli</taxon>
        <taxon>Bacillales</taxon>
        <taxon>Bacillaceae</taxon>
        <taxon>Gracilibacillus</taxon>
    </lineage>
</organism>
<dbReference type="AlphaFoldDB" id="W4VMN8"/>
<evidence type="ECO:0000313" key="2">
    <source>
        <dbReference type="Proteomes" id="UP000019102"/>
    </source>
</evidence>
<protein>
    <submittedName>
        <fullName evidence="1">Uncharacterized protein</fullName>
    </submittedName>
</protein>
<dbReference type="eggNOG" id="ENOG5033CE3">
    <property type="taxonomic scope" value="Bacteria"/>
</dbReference>
<sequence length="223" mass="25856">MSYRKIIKGQYTEDDLKMLLRETFIAPENQDVLFELYWIVQIIKQQTENSQLYLMDGGQNKVAAWEDNSRIYHLYHDSSGSDSVIFHIPSREIAGNNHPYLQQKHQSLEATKDLTQDIFGRNVTSHLWRGRPDFLIEVYEKATNRLTELTIGEVKNTSRVEYAATGLEELVEYLYLVKDRKGNYLMNSDVTVQGMLCLDQIAVDSKSFGMVNVLSRSNRRSHL</sequence>
<evidence type="ECO:0000313" key="1">
    <source>
        <dbReference type="EMBL" id="GAE94690.1"/>
    </source>
</evidence>
<name>W4VMN8_9BACI</name>